<feature type="compositionally biased region" description="Basic and acidic residues" evidence="5">
    <location>
        <begin position="9"/>
        <end position="27"/>
    </location>
</feature>
<dbReference type="InterPro" id="IPR023214">
    <property type="entry name" value="HAD_sf"/>
</dbReference>
<evidence type="ECO:0000256" key="4">
    <source>
        <dbReference type="ARBA" id="ARBA00031957"/>
    </source>
</evidence>
<comment type="function">
    <text evidence="2">Removes the phosphate from trehalose 6-phosphate to produce free trehalose.</text>
</comment>
<feature type="compositionally biased region" description="Basic residues" evidence="5">
    <location>
        <begin position="337"/>
        <end position="378"/>
    </location>
</feature>
<protein>
    <recommendedName>
        <fullName evidence="3">Trehalose-phosphate phosphatase</fullName>
    </recommendedName>
    <alternativeName>
        <fullName evidence="4">Trehalose-6-phosphate phosphatase</fullName>
    </alternativeName>
</protein>
<dbReference type="InterPro" id="IPR036412">
    <property type="entry name" value="HAD-like_sf"/>
</dbReference>
<feature type="region of interest" description="Disordered" evidence="5">
    <location>
        <begin position="1"/>
        <end position="54"/>
    </location>
</feature>
<dbReference type="Gene3D" id="3.40.50.1000">
    <property type="entry name" value="HAD superfamily/HAD-like"/>
    <property type="match status" value="1"/>
</dbReference>
<dbReference type="GO" id="GO:0005992">
    <property type="term" value="P:trehalose biosynthetic process"/>
    <property type="evidence" value="ECO:0007669"/>
    <property type="project" value="InterPro"/>
</dbReference>
<dbReference type="PANTHER" id="PTHR43768">
    <property type="entry name" value="TREHALOSE 6-PHOSPHATE PHOSPHATASE"/>
    <property type="match status" value="1"/>
</dbReference>
<feature type="compositionally biased region" description="Low complexity" evidence="5">
    <location>
        <begin position="142"/>
        <end position="161"/>
    </location>
</feature>
<organism evidence="6 7">
    <name type="scientific">Flexivirga caeni</name>
    <dbReference type="NCBI Taxonomy" id="2294115"/>
    <lineage>
        <taxon>Bacteria</taxon>
        <taxon>Bacillati</taxon>
        <taxon>Actinomycetota</taxon>
        <taxon>Actinomycetes</taxon>
        <taxon>Micrococcales</taxon>
        <taxon>Dermacoccaceae</taxon>
        <taxon>Flexivirga</taxon>
    </lineage>
</organism>
<evidence type="ECO:0000256" key="5">
    <source>
        <dbReference type="SAM" id="MobiDB-lite"/>
    </source>
</evidence>
<dbReference type="InterPro" id="IPR003337">
    <property type="entry name" value="Trehalose_PPase"/>
</dbReference>
<dbReference type="GO" id="GO:0004805">
    <property type="term" value="F:trehalose-phosphatase activity"/>
    <property type="evidence" value="ECO:0007669"/>
    <property type="project" value="InterPro"/>
</dbReference>
<sequence>MAAQPRRAGHGDGVGHERPRWGVDRLVRCRGQGSGAVRAGRDAPAPGRAERRGGSRLLRGVQQRLALADLPRRHRAGVVQATLAGGIRAGQPEVCRGGGRARGTGRDGLGPRLPVAADAAIPAGAAARRTDRLVQPHPVPAGRAVHAAARPRRPAAGTAGRRLPRFPASRGRPELPAGLPAAARGRAGERARRRRAYGERARDSRGRGADLDRHGGHDGAGRDHCRAGPCSRDPSPARQSDTSAAGSRPARLHQRHPAPAEGDRGVAARRSARRDGHQAHPGGDAQPGTAGGIPADPRRRGTHGRPDQRRPRTYRRAGGDLPAPVLPAGGDGGTLRGRGRHGGHSPARRHEPRRQGVRRGARRRRGPGAERIRRRRNRTQAGLLVQPARHRAHETDHPARHRGDCFRTGATHAGDAAAGAAARRAALGGTLPRRSGGGAGAAVTVPAELHGALSRFAAHERVLVATDFDGVLAPLVQDPSTSRPVDGSMQLLHEIAAMPGVFAAVVSGRHLDALGALTGVGAADPIVLVGSHGAEADRELPLEASLDAEAQGRLARAETAVEQIVATYPSTRIERKPANVVLHTRGVAPDIARAATEAALAIDIPGVDVMRGKQMVEFSALPVTKGDALRALAAEFGSAATLYFGDDVTDERAFAVLAGDAQHVTVKVGPGDTSARFRVDDPADVVAVLQRVHDLREDGFSRRPPTR</sequence>
<dbReference type="PANTHER" id="PTHR43768:SF3">
    <property type="entry name" value="TREHALOSE 6-PHOSPHATE PHOSPHATASE"/>
    <property type="match status" value="1"/>
</dbReference>
<dbReference type="EMBL" id="RJJQ01000004">
    <property type="protein sequence ID" value="RNI23976.1"/>
    <property type="molecule type" value="Genomic_DNA"/>
</dbReference>
<dbReference type="InterPro" id="IPR044651">
    <property type="entry name" value="OTSB-like"/>
</dbReference>
<dbReference type="AlphaFoldDB" id="A0A3M9MEI1"/>
<comment type="caution">
    <text evidence="6">The sequence shown here is derived from an EMBL/GenBank/DDBJ whole genome shotgun (WGS) entry which is preliminary data.</text>
</comment>
<feature type="compositionally biased region" description="Low complexity" evidence="5">
    <location>
        <begin position="174"/>
        <end position="185"/>
    </location>
</feature>
<feature type="compositionally biased region" description="Basic and acidic residues" evidence="5">
    <location>
        <begin position="186"/>
        <end position="226"/>
    </location>
</feature>
<name>A0A3M9MEI1_9MICO</name>
<dbReference type="Gene3D" id="3.30.70.1020">
    <property type="entry name" value="Trehalose-6-phosphate phosphatase related protein, domain 2"/>
    <property type="match status" value="1"/>
</dbReference>
<dbReference type="Pfam" id="PF02358">
    <property type="entry name" value="Trehalose_PPase"/>
    <property type="match status" value="1"/>
</dbReference>
<accession>A0A3M9MEI1</accession>
<keyword evidence="1 6" id="KW-0378">Hydrolase</keyword>
<evidence type="ECO:0000313" key="7">
    <source>
        <dbReference type="Proteomes" id="UP000271678"/>
    </source>
</evidence>
<reference evidence="6 7" key="1">
    <citation type="submission" date="2018-11" db="EMBL/GenBank/DDBJ databases">
        <title>Draft genome of Simplicispira Flexivirga sp. BO-16.</title>
        <authorList>
            <person name="Im W.T."/>
        </authorList>
    </citation>
    <scope>NUCLEOTIDE SEQUENCE [LARGE SCALE GENOMIC DNA]</scope>
    <source>
        <strain evidence="6 7">BO-16</strain>
    </source>
</reference>
<evidence type="ECO:0000313" key="6">
    <source>
        <dbReference type="EMBL" id="RNI23976.1"/>
    </source>
</evidence>
<keyword evidence="7" id="KW-1185">Reference proteome</keyword>
<dbReference type="NCBIfam" id="TIGR00685">
    <property type="entry name" value="T6PP"/>
    <property type="match status" value="1"/>
</dbReference>
<feature type="compositionally biased region" description="Low complexity" evidence="5">
    <location>
        <begin position="35"/>
        <end position="47"/>
    </location>
</feature>
<gene>
    <name evidence="6" type="primary">otsB</name>
    <name evidence="6" type="ORF">EFY87_05940</name>
</gene>
<evidence type="ECO:0000256" key="2">
    <source>
        <dbReference type="ARBA" id="ARBA00024179"/>
    </source>
</evidence>
<dbReference type="Proteomes" id="UP000271678">
    <property type="component" value="Unassembled WGS sequence"/>
</dbReference>
<feature type="compositionally biased region" description="Basic and acidic residues" evidence="5">
    <location>
        <begin position="296"/>
        <end position="310"/>
    </location>
</feature>
<evidence type="ECO:0000256" key="3">
    <source>
        <dbReference type="ARBA" id="ARBA00024253"/>
    </source>
</evidence>
<dbReference type="SUPFAM" id="SSF56784">
    <property type="entry name" value="HAD-like"/>
    <property type="match status" value="1"/>
</dbReference>
<proteinExistence type="predicted"/>
<evidence type="ECO:0000256" key="1">
    <source>
        <dbReference type="ARBA" id="ARBA00022801"/>
    </source>
</evidence>
<feature type="region of interest" description="Disordered" evidence="5">
    <location>
        <begin position="142"/>
        <end position="381"/>
    </location>
</feature>